<keyword evidence="3" id="KW-1185">Reference proteome</keyword>
<dbReference type="Pfam" id="PF13365">
    <property type="entry name" value="Trypsin_2"/>
    <property type="match status" value="1"/>
</dbReference>
<dbReference type="RefSeq" id="WP_216876887.1">
    <property type="nucleotide sequence ID" value="NZ_JAERQM010000004.1"/>
</dbReference>
<name>A0ABS6HBP7_9PROT</name>
<keyword evidence="2" id="KW-0378">Hydrolase</keyword>
<dbReference type="SMART" id="SM00228">
    <property type="entry name" value="PDZ"/>
    <property type="match status" value="1"/>
</dbReference>
<reference evidence="2 3" key="1">
    <citation type="submission" date="2021-01" db="EMBL/GenBank/DDBJ databases">
        <title>Roseomonas sp. nov, a bacterium isolated from an oil production mixture in Yumen Oilfield.</title>
        <authorList>
            <person name="Wu D."/>
        </authorList>
    </citation>
    <scope>NUCLEOTIDE SEQUENCE [LARGE SCALE GENOMIC DNA]</scope>
    <source>
        <strain evidence="2 3">ROY-5-3</strain>
    </source>
</reference>
<organism evidence="2 3">
    <name type="scientific">Falsiroseomonas oleicola</name>
    <dbReference type="NCBI Taxonomy" id="2801474"/>
    <lineage>
        <taxon>Bacteria</taxon>
        <taxon>Pseudomonadati</taxon>
        <taxon>Pseudomonadota</taxon>
        <taxon>Alphaproteobacteria</taxon>
        <taxon>Acetobacterales</taxon>
        <taxon>Roseomonadaceae</taxon>
        <taxon>Falsiroseomonas</taxon>
    </lineage>
</organism>
<sequence length="331" mass="34952">MMADEDWNIPEDMRPDPADYSFDLRTALASVVSLKTRVPGDAFSARTLGTEREGSGVVIREDGLVLTIGYLIGEAESIWIKTSAGRVVPGHALAYDFETGFGLVQALGRLDAPAMKLAAAGLPEAGVQTILAAAPQSGRAAMEGGALACSVVAREPFAGYWEYLLEEALFTAPAHPSWGGAGLIGPEGTLLGIGSLVLQHRDSKGRKLDLNLVVPIGLLHPILDDLLAYGRVNKPPRPWLGVYCADQEEGVVVASVAAKGPAEKAGIKPGDRILGLDDSEAPDLAGLWRSLWSRGAAGVLVNVAAERDGRRLVLPVVSGDRSKFLKAPRLH</sequence>
<evidence type="ECO:0000313" key="2">
    <source>
        <dbReference type="EMBL" id="MBU8545108.1"/>
    </source>
</evidence>
<evidence type="ECO:0000259" key="1">
    <source>
        <dbReference type="PROSITE" id="PS50106"/>
    </source>
</evidence>
<dbReference type="PROSITE" id="PS50106">
    <property type="entry name" value="PDZ"/>
    <property type="match status" value="1"/>
</dbReference>
<keyword evidence="2" id="KW-0645">Protease</keyword>
<feature type="domain" description="PDZ" evidence="1">
    <location>
        <begin position="226"/>
        <end position="287"/>
    </location>
</feature>
<gene>
    <name evidence="2" type="ORF">JJQ90_15415</name>
</gene>
<dbReference type="GO" id="GO:0006508">
    <property type="term" value="P:proteolysis"/>
    <property type="evidence" value="ECO:0007669"/>
    <property type="project" value="UniProtKB-KW"/>
</dbReference>
<dbReference type="InterPro" id="IPR001478">
    <property type="entry name" value="PDZ"/>
</dbReference>
<dbReference type="Proteomes" id="UP000689967">
    <property type="component" value="Unassembled WGS sequence"/>
</dbReference>
<evidence type="ECO:0000313" key="3">
    <source>
        <dbReference type="Proteomes" id="UP000689967"/>
    </source>
</evidence>
<proteinExistence type="predicted"/>
<comment type="caution">
    <text evidence="2">The sequence shown here is derived from an EMBL/GenBank/DDBJ whole genome shotgun (WGS) entry which is preliminary data.</text>
</comment>
<dbReference type="Pfam" id="PF13180">
    <property type="entry name" value="PDZ_2"/>
    <property type="match status" value="1"/>
</dbReference>
<dbReference type="GO" id="GO:0008233">
    <property type="term" value="F:peptidase activity"/>
    <property type="evidence" value="ECO:0007669"/>
    <property type="project" value="UniProtKB-KW"/>
</dbReference>
<protein>
    <submittedName>
        <fullName evidence="2">Serine protease</fullName>
    </submittedName>
</protein>
<dbReference type="EMBL" id="JAERQM010000004">
    <property type="protein sequence ID" value="MBU8545108.1"/>
    <property type="molecule type" value="Genomic_DNA"/>
</dbReference>
<accession>A0ABS6HBP7</accession>